<dbReference type="SUPFAM" id="SSF53244">
    <property type="entry name" value="MurD-like peptide ligases, peptide-binding domain"/>
    <property type="match status" value="1"/>
</dbReference>
<dbReference type="AlphaFoldDB" id="E8LKV0"/>
<evidence type="ECO:0000256" key="6">
    <source>
        <dbReference type="ARBA" id="ARBA00023316"/>
    </source>
</evidence>
<comment type="catalytic activity">
    <reaction evidence="7">
        <text>UDP-N-acetyl-alpha-D-muramoyl-L-alanyl-D-glutamate + meso-2,6-diaminopimelate + ATP = UDP-N-acetyl-alpha-D-muramoyl-L-alanyl-gamma-D-glutamyl-meso-2,6-diaminopimelate + ADP + phosphate + H(+)</text>
        <dbReference type="Rhea" id="RHEA:23676"/>
        <dbReference type="ChEBI" id="CHEBI:15378"/>
        <dbReference type="ChEBI" id="CHEBI:30616"/>
        <dbReference type="ChEBI" id="CHEBI:43474"/>
        <dbReference type="ChEBI" id="CHEBI:57791"/>
        <dbReference type="ChEBI" id="CHEBI:83900"/>
        <dbReference type="ChEBI" id="CHEBI:83905"/>
        <dbReference type="ChEBI" id="CHEBI:456216"/>
        <dbReference type="EC" id="6.3.2.13"/>
    </reaction>
</comment>
<feature type="binding site" evidence="7">
    <location>
        <position position="476"/>
    </location>
    <ligand>
        <name>meso-2,6-diaminopimelate</name>
        <dbReference type="ChEBI" id="CHEBI:57791"/>
    </ligand>
</feature>
<feature type="binding site" evidence="7">
    <location>
        <position position="189"/>
    </location>
    <ligand>
        <name>UDP-N-acetyl-alpha-D-muramoyl-L-alanyl-D-glutamate</name>
        <dbReference type="ChEBI" id="CHEBI:83900"/>
    </ligand>
</feature>
<evidence type="ECO:0000259" key="11">
    <source>
        <dbReference type="Pfam" id="PF08245"/>
    </source>
</evidence>
<dbReference type="Pfam" id="PF01225">
    <property type="entry name" value="Mur_ligase"/>
    <property type="match status" value="1"/>
</dbReference>
<evidence type="ECO:0000256" key="3">
    <source>
        <dbReference type="ARBA" id="ARBA00022960"/>
    </source>
</evidence>
<evidence type="ECO:0000256" key="1">
    <source>
        <dbReference type="ARBA" id="ARBA00005898"/>
    </source>
</evidence>
<evidence type="ECO:0000256" key="4">
    <source>
        <dbReference type="ARBA" id="ARBA00022984"/>
    </source>
</evidence>
<dbReference type="EC" id="6.3.2.13" evidence="7"/>
<dbReference type="Pfam" id="PF08245">
    <property type="entry name" value="Mur_ligase_M"/>
    <property type="match status" value="1"/>
</dbReference>
<feature type="domain" description="Mur ligase N-terminal catalytic" evidence="9">
    <location>
        <begin position="34"/>
        <end position="94"/>
    </location>
</feature>
<comment type="caution">
    <text evidence="12">The sequence shown here is derived from an EMBL/GenBank/DDBJ whole genome shotgun (WGS) entry which is preliminary data.</text>
</comment>
<keyword evidence="7" id="KW-0547">Nucleotide-binding</keyword>
<feature type="binding site" evidence="7">
    <location>
        <position position="161"/>
    </location>
    <ligand>
        <name>UDP-N-acetyl-alpha-D-muramoyl-L-alanyl-D-glutamate</name>
        <dbReference type="ChEBI" id="CHEBI:83900"/>
    </ligand>
</feature>
<evidence type="ECO:0000256" key="8">
    <source>
        <dbReference type="RuleBase" id="RU004135"/>
    </source>
</evidence>
<dbReference type="GO" id="GO:0051301">
    <property type="term" value="P:cell division"/>
    <property type="evidence" value="ECO:0007669"/>
    <property type="project" value="UniProtKB-KW"/>
</dbReference>
<dbReference type="STRING" id="762983.HMPREF9444_01350"/>
<dbReference type="Pfam" id="PF02875">
    <property type="entry name" value="Mur_ligase_C"/>
    <property type="match status" value="1"/>
</dbReference>
<dbReference type="GO" id="GO:0008360">
    <property type="term" value="P:regulation of cell shape"/>
    <property type="evidence" value="ECO:0007669"/>
    <property type="project" value="UniProtKB-KW"/>
</dbReference>
<sequence>MEHIQRPRTLQEVAAFLEEDKNVGTCSLSTLEEDSREVLKNSLFYAHKGHTVDGFDFMLKAQEQGAAAIICDYDKDPSAEQLKDVTIPLLHLKKGMSVGEFASWFYFSPSSKLRLIGITGTNGKSTVTQLIAQYLALFNRKCAVFGTLGYGFLPNLKQSSNTTLSAIALQKALAEAVKEGADYAALEVSSIGVCEGRIDGCIFSGGAFTNLTRDHLDYHKTMENYAKAKREFLNRVNPDHLCLNVDDAMGKTVATLKPEAILFSPKGALAVNSPDKSVKHALLNVTGIEYKHDGLKLRIDSSFGKGDASLSLLGSFNAENFLCALSVLLSFHFPLKDLLDKASQLKPICGRMECFYKEGKPRMIVDYAHTPDGVESALKAARSHTPGGKVWCVLGCGGDRDKGKRPMMAIKACVYADKVIFTSDNPRTEDPVRILEDMESGVKGSADNYECIVKREDAITKAFKEAQSADCVVVAGKGHEDYQIIGKVKHHYSDREFVMSLLDLKA</sequence>
<dbReference type="GO" id="GO:0071555">
    <property type="term" value="P:cell wall organization"/>
    <property type="evidence" value="ECO:0007669"/>
    <property type="project" value="UniProtKB-KW"/>
</dbReference>
<dbReference type="SUPFAM" id="SSF53623">
    <property type="entry name" value="MurD-like peptide ligases, catalytic domain"/>
    <property type="match status" value="1"/>
</dbReference>
<dbReference type="EMBL" id="AEVO01000075">
    <property type="protein sequence ID" value="EFY06864.1"/>
    <property type="molecule type" value="Genomic_DNA"/>
</dbReference>
<keyword evidence="13" id="KW-1185">Reference proteome</keyword>
<protein>
    <recommendedName>
        <fullName evidence="7">UDP-N-acetylmuramoyl-L-alanyl-D-glutamate--2,6-diaminopimelate ligase</fullName>
        <ecNumber evidence="7">6.3.2.13</ecNumber>
    </recommendedName>
    <alternativeName>
        <fullName evidence="7">Meso-A2pm-adding enzyme</fullName>
    </alternativeName>
    <alternativeName>
        <fullName evidence="7">Meso-diaminopimelate-adding enzyme</fullName>
    </alternativeName>
    <alternativeName>
        <fullName evidence="7">UDP-MurNAc-L-Ala-D-Glu:meso-diaminopimelate ligase</fullName>
    </alternativeName>
    <alternativeName>
        <fullName evidence="7">UDP-MurNAc-tripeptide synthetase</fullName>
    </alternativeName>
    <alternativeName>
        <fullName evidence="7">UDP-N-acetylmuramyl-tripeptide synthetase</fullName>
    </alternativeName>
</protein>
<feature type="short sequence motif" description="Meso-diaminopimelate recognition motif" evidence="7">
    <location>
        <begin position="424"/>
        <end position="427"/>
    </location>
</feature>
<gene>
    <name evidence="7 12" type="primary">murE</name>
    <name evidence="12" type="ORF">HMPREF9444_01350</name>
</gene>
<dbReference type="SUPFAM" id="SSF63418">
    <property type="entry name" value="MurE/MurF N-terminal domain"/>
    <property type="match status" value="1"/>
</dbReference>
<dbReference type="GO" id="GO:0005524">
    <property type="term" value="F:ATP binding"/>
    <property type="evidence" value="ECO:0007669"/>
    <property type="project" value="UniProtKB-UniRule"/>
</dbReference>
<dbReference type="HAMAP" id="MF_00208">
    <property type="entry name" value="MurE"/>
    <property type="match status" value="1"/>
</dbReference>
<dbReference type="PANTHER" id="PTHR23135">
    <property type="entry name" value="MUR LIGASE FAMILY MEMBER"/>
    <property type="match status" value="1"/>
</dbReference>
<comment type="similarity">
    <text evidence="1 7">Belongs to the MurCDEF family. MurE subfamily.</text>
</comment>
<dbReference type="RefSeq" id="WP_009143538.1">
    <property type="nucleotide sequence ID" value="NZ_GL831009.1"/>
</dbReference>
<comment type="function">
    <text evidence="7">Catalyzes the addition of meso-diaminopimelic acid to the nucleotide precursor UDP-N-acetylmuramoyl-L-alanyl-D-glutamate (UMAG) in the biosynthesis of bacterial cell-wall peptidoglycan.</text>
</comment>
<dbReference type="Gene3D" id="3.40.1390.10">
    <property type="entry name" value="MurE/MurF, N-terminal domain"/>
    <property type="match status" value="1"/>
</dbReference>
<keyword evidence="7" id="KW-0963">Cytoplasm</keyword>
<evidence type="ECO:0000313" key="13">
    <source>
        <dbReference type="Proteomes" id="UP000018458"/>
    </source>
</evidence>
<organism evidence="12 13">
    <name type="scientific">Succinatimonas hippei (strain DSM 22608 / JCM 16073 / KCTC 15190 / YIT 12066)</name>
    <dbReference type="NCBI Taxonomy" id="762983"/>
    <lineage>
        <taxon>Bacteria</taxon>
        <taxon>Pseudomonadati</taxon>
        <taxon>Pseudomonadota</taxon>
        <taxon>Gammaproteobacteria</taxon>
        <taxon>Aeromonadales</taxon>
        <taxon>Succinivibrionaceae</taxon>
        <taxon>Succinatimonas</taxon>
    </lineage>
</organism>
<keyword evidence="7 12" id="KW-0436">Ligase</keyword>
<dbReference type="eggNOG" id="COG0769">
    <property type="taxonomic scope" value="Bacteria"/>
</dbReference>
<feature type="binding site" evidence="7">
    <location>
        <position position="197"/>
    </location>
    <ligand>
        <name>UDP-N-acetyl-alpha-D-muramoyl-L-alanyl-D-glutamate</name>
        <dbReference type="ChEBI" id="CHEBI:83900"/>
    </ligand>
</feature>
<dbReference type="InterPro" id="IPR004101">
    <property type="entry name" value="Mur_ligase_C"/>
</dbReference>
<dbReference type="NCBIfam" id="NF001126">
    <property type="entry name" value="PRK00139.1-4"/>
    <property type="match status" value="1"/>
</dbReference>
<dbReference type="Gene3D" id="3.40.1190.10">
    <property type="entry name" value="Mur-like, catalytic domain"/>
    <property type="match status" value="1"/>
</dbReference>
<keyword evidence="7" id="KW-0460">Magnesium</keyword>
<comment type="PTM">
    <text evidence="7">Carboxylation is probably crucial for Mg(2+) binding and, consequently, for the gamma-phosphate positioning of ATP.</text>
</comment>
<dbReference type="InterPro" id="IPR005761">
    <property type="entry name" value="UDP-N-AcMur-Glu-dNH2Pim_ligase"/>
</dbReference>
<dbReference type="GO" id="GO:0009252">
    <property type="term" value="P:peptidoglycan biosynthetic process"/>
    <property type="evidence" value="ECO:0007669"/>
    <property type="project" value="UniProtKB-UniRule"/>
</dbReference>
<keyword evidence="4 7" id="KW-0573">Peptidoglycan synthesis</keyword>
<dbReference type="InterPro" id="IPR035911">
    <property type="entry name" value="MurE/MurF_N"/>
</dbReference>
<dbReference type="InterPro" id="IPR000713">
    <property type="entry name" value="Mur_ligase_N"/>
</dbReference>
<evidence type="ECO:0000313" key="12">
    <source>
        <dbReference type="EMBL" id="EFY06864.1"/>
    </source>
</evidence>
<comment type="subcellular location">
    <subcellularLocation>
        <location evidence="7 8">Cytoplasm</location>
    </subcellularLocation>
</comment>
<feature type="domain" description="Mur ligase C-terminal" evidence="10">
    <location>
        <begin position="350"/>
        <end position="478"/>
    </location>
</feature>
<feature type="binding site" evidence="7">
    <location>
        <position position="480"/>
    </location>
    <ligand>
        <name>meso-2,6-diaminopimelate</name>
        <dbReference type="ChEBI" id="CHEBI:57791"/>
    </ligand>
</feature>
<dbReference type="InterPro" id="IPR036615">
    <property type="entry name" value="Mur_ligase_C_dom_sf"/>
</dbReference>
<reference evidence="12 13" key="1">
    <citation type="submission" date="2011-01" db="EMBL/GenBank/DDBJ databases">
        <authorList>
            <person name="Weinstock G."/>
            <person name="Sodergren E."/>
            <person name="Clifton S."/>
            <person name="Fulton L."/>
            <person name="Fulton B."/>
            <person name="Courtney L."/>
            <person name="Fronick C."/>
            <person name="Harrison M."/>
            <person name="Strong C."/>
            <person name="Farmer C."/>
            <person name="Delahaunty K."/>
            <person name="Markovic C."/>
            <person name="Hall O."/>
            <person name="Minx P."/>
            <person name="Tomlinson C."/>
            <person name="Mitreva M."/>
            <person name="Hou S."/>
            <person name="Chen J."/>
            <person name="Wollam A."/>
            <person name="Pepin K.H."/>
            <person name="Johnson M."/>
            <person name="Bhonagiri V."/>
            <person name="Zhang X."/>
            <person name="Suruliraj S."/>
            <person name="Warren W."/>
            <person name="Chinwalla A."/>
            <person name="Mardis E.R."/>
            <person name="Wilson R.K."/>
        </authorList>
    </citation>
    <scope>NUCLEOTIDE SEQUENCE [LARGE SCALE GENOMIC DNA]</scope>
    <source>
        <strain evidence="13">DSM 22608 / JCM 16073 / KCTC 15190 / YIT 12066</strain>
    </source>
</reference>
<feature type="binding site" evidence="7">
    <location>
        <begin position="120"/>
        <end position="126"/>
    </location>
    <ligand>
        <name>ATP</name>
        <dbReference type="ChEBI" id="CHEBI:30616"/>
    </ligand>
</feature>
<proteinExistence type="inferred from homology"/>
<feature type="binding site" evidence="7">
    <location>
        <begin position="162"/>
        <end position="163"/>
    </location>
    <ligand>
        <name>UDP-N-acetyl-alpha-D-muramoyl-L-alanyl-D-glutamate</name>
        <dbReference type="ChEBI" id="CHEBI:83900"/>
    </ligand>
</feature>
<keyword evidence="3 7" id="KW-0133">Cell shape</keyword>
<evidence type="ECO:0000259" key="9">
    <source>
        <dbReference type="Pfam" id="PF01225"/>
    </source>
</evidence>
<accession>E8LKV0</accession>
<evidence type="ECO:0000259" key="10">
    <source>
        <dbReference type="Pfam" id="PF02875"/>
    </source>
</evidence>
<comment type="cofactor">
    <cofactor evidence="7">
        <name>Mg(2+)</name>
        <dbReference type="ChEBI" id="CHEBI:18420"/>
    </cofactor>
</comment>
<evidence type="ECO:0000256" key="7">
    <source>
        <dbReference type="HAMAP-Rule" id="MF_00208"/>
    </source>
</evidence>
<evidence type="ECO:0000256" key="5">
    <source>
        <dbReference type="ARBA" id="ARBA00023306"/>
    </source>
</evidence>
<feature type="binding site" evidence="7">
    <location>
        <begin position="424"/>
        <end position="427"/>
    </location>
    <ligand>
        <name>meso-2,6-diaminopimelate</name>
        <dbReference type="ChEBI" id="CHEBI:57791"/>
    </ligand>
</feature>
<dbReference type="Proteomes" id="UP000018458">
    <property type="component" value="Unassembled WGS sequence"/>
</dbReference>
<dbReference type="NCBIfam" id="TIGR01085">
    <property type="entry name" value="murE"/>
    <property type="match status" value="1"/>
</dbReference>
<comment type="pathway">
    <text evidence="7 8">Cell wall biogenesis; peptidoglycan biosynthesis.</text>
</comment>
<name>E8LKV0_SUCHY</name>
<feature type="domain" description="Mur ligase central" evidence="11">
    <location>
        <begin position="118"/>
        <end position="327"/>
    </location>
</feature>
<dbReference type="GO" id="GO:0005737">
    <property type="term" value="C:cytoplasm"/>
    <property type="evidence" value="ECO:0007669"/>
    <property type="project" value="UniProtKB-SubCell"/>
</dbReference>
<evidence type="ECO:0000256" key="2">
    <source>
        <dbReference type="ARBA" id="ARBA00022618"/>
    </source>
</evidence>
<dbReference type="UniPathway" id="UPA00219"/>
<dbReference type="InterPro" id="IPR036565">
    <property type="entry name" value="Mur-like_cat_sf"/>
</dbReference>
<dbReference type="HOGENOM" id="CLU_022291_3_2_6"/>
<dbReference type="PANTHER" id="PTHR23135:SF4">
    <property type="entry name" value="UDP-N-ACETYLMURAMOYL-L-ALANYL-D-GLUTAMATE--2,6-DIAMINOPIMELATE LIGASE MURE HOMOLOG, CHLOROPLASTIC"/>
    <property type="match status" value="1"/>
</dbReference>
<feature type="modified residue" description="N6-carboxylysine" evidence="7">
    <location>
        <position position="229"/>
    </location>
</feature>
<feature type="binding site" evidence="7">
    <location>
        <position position="400"/>
    </location>
    <ligand>
        <name>meso-2,6-diaminopimelate</name>
        <dbReference type="ChEBI" id="CHEBI:57791"/>
    </ligand>
</feature>
<dbReference type="InterPro" id="IPR013221">
    <property type="entry name" value="Mur_ligase_cen"/>
</dbReference>
<keyword evidence="6 7" id="KW-0961">Cell wall biogenesis/degradation</keyword>
<comment type="caution">
    <text evidence="7">Lacks conserved residue(s) required for the propagation of feature annotation.</text>
</comment>
<dbReference type="Gene3D" id="3.90.190.20">
    <property type="entry name" value="Mur ligase, C-terminal domain"/>
    <property type="match status" value="1"/>
</dbReference>
<dbReference type="OrthoDB" id="9800958at2"/>
<keyword evidence="5 7" id="KW-0131">Cell cycle</keyword>
<dbReference type="GO" id="GO:0000287">
    <property type="term" value="F:magnesium ion binding"/>
    <property type="evidence" value="ECO:0007669"/>
    <property type="project" value="UniProtKB-UniRule"/>
</dbReference>
<keyword evidence="7" id="KW-0067">ATP-binding</keyword>
<feature type="binding site" evidence="7">
    <location>
        <position position="35"/>
    </location>
    <ligand>
        <name>UDP-N-acetyl-alpha-D-muramoyl-L-alanyl-D-glutamate</name>
        <dbReference type="ChEBI" id="CHEBI:83900"/>
    </ligand>
</feature>
<keyword evidence="2 7" id="KW-0132">Cell division</keyword>
<dbReference type="GO" id="GO:0008765">
    <property type="term" value="F:UDP-N-acetylmuramoylalanyl-D-glutamate-2,6-diaminopimelate ligase activity"/>
    <property type="evidence" value="ECO:0007669"/>
    <property type="project" value="UniProtKB-UniRule"/>
</dbReference>